<dbReference type="InterPro" id="IPR013783">
    <property type="entry name" value="Ig-like_fold"/>
</dbReference>
<dbReference type="RefSeq" id="WP_344057990.1">
    <property type="nucleotide sequence ID" value="NZ_BAAAOH010000001.1"/>
</dbReference>
<dbReference type="CDD" id="cd02850">
    <property type="entry name" value="E_set_Cellulase_N"/>
    <property type="match status" value="1"/>
</dbReference>
<protein>
    <submittedName>
        <fullName evidence="5">Glycoside hydrolase family 9 protein</fullName>
    </submittedName>
</protein>
<dbReference type="Gene3D" id="1.50.10.10">
    <property type="match status" value="1"/>
</dbReference>
<evidence type="ECO:0000313" key="5">
    <source>
        <dbReference type="EMBL" id="GAA1974507.1"/>
    </source>
</evidence>
<organism evidence="5 6">
    <name type="scientific">Microbacterium pumilum</name>
    <dbReference type="NCBI Taxonomy" id="344165"/>
    <lineage>
        <taxon>Bacteria</taxon>
        <taxon>Bacillati</taxon>
        <taxon>Actinomycetota</taxon>
        <taxon>Actinomycetes</taxon>
        <taxon>Micrococcales</taxon>
        <taxon>Microbacteriaceae</taxon>
        <taxon>Microbacterium</taxon>
    </lineage>
</organism>
<evidence type="ECO:0000256" key="1">
    <source>
        <dbReference type="ARBA" id="ARBA00007072"/>
    </source>
</evidence>
<dbReference type="SUPFAM" id="SSF48208">
    <property type="entry name" value="Six-hairpin glycosidases"/>
    <property type="match status" value="1"/>
</dbReference>
<dbReference type="InterPro" id="IPR012341">
    <property type="entry name" value="6hp_glycosidase-like_sf"/>
</dbReference>
<comment type="caution">
    <text evidence="5">The sequence shown here is derived from an EMBL/GenBank/DDBJ whole genome shotgun (WGS) entry which is preliminary data.</text>
</comment>
<evidence type="ECO:0000313" key="6">
    <source>
        <dbReference type="Proteomes" id="UP001500326"/>
    </source>
</evidence>
<dbReference type="Proteomes" id="UP001500326">
    <property type="component" value="Unassembled WGS sequence"/>
</dbReference>
<dbReference type="Gene3D" id="2.60.40.10">
    <property type="entry name" value="Immunoglobulins"/>
    <property type="match status" value="1"/>
</dbReference>
<sequence length="982" mass="107493">MAHHHAGAEVSWTERPLLHADMTASLDRKSLEKPVLKRQPIDDMETDSDWRPSPVIELGYTTDRSVSGTRSLRMSTLLRNPDYIRASREPNGTFSGQAVLFEGTPFSAVIAKHFDVPQDWSEYNRLSLWVYVHPTDHTTIAFALGFLSEGSAAGPEDPIAIHYFSDLEAGAWNHLAWEIPEIRRDAVTEITVFQPTFGVTGSDPRITYDLDALQVELVDAEVPEGWSVPEGTISYSHFGYTRGAQKLATAPAGEAAEFEVLSRDGQVVAALPAAVIANERGSWMQLDFSTFTGEGEWRLRYDGVETEVFPIADDAHLPLVEATLNAFYGLRCGWPVPGVHGVCHTDVFSEHEGDRRSVAGGWHDAANLTQGPGRTHLSIYALSDLADSLYARGAAALADRAREEVCWGIAWSLGTRFGAGLRALYNDASYYTDGIVGTDDDVVQEGRGGVRYDEFQNILGVLAMARAARTIGDHDAETAERLIVAAGEDFAITYDGLVPPGTAEPVAINASSWRDRVGYLCLAAVELYRATGDLQYRDAAIRLGRWVLDLQETRFVADVPITGFFYEDAARTRIVHEYHDGFEDSGLLALAALREEFVDSDDWIEWHTGLALYADYFCQLGSEASAPFGMIPAAVWRAADLDAPLPPDPVVDFIHLLPPTPLFPTPPMPDLVREQMQRMFEDGVDLGGEHRLRRFPLWCDHVRHGATTVHLGKTIGLAQAAIARGSSADMNLASRQLEWVVGANPFSRSLVYGVGHDWWQNFSAELPNLVGGLSLGFNSYTGDTPAWGNNAVFPYKEQWVYSSSRMAMVLARVGTPARVRGDAAAGATFTRLVTGEVWVVAPGSFDLMIPAGEYDVLFGGARTSLAVVDGAHLEIRLDESQWLTLELLVETSSTADIRVIVGVSGEGSHSIALRRHNLDDMATEVLDVELARGAIQRFELDLQVTDAAAPWMLVAVPDRDVSASREVGGSVLAQQRYSTSGE</sequence>
<comment type="similarity">
    <text evidence="1">Belongs to the glycosyl hydrolase 9 (cellulase E) family.</text>
</comment>
<proteinExistence type="inferred from homology"/>
<accession>A0ABN2RT68</accession>
<keyword evidence="6" id="KW-1185">Reference proteome</keyword>
<dbReference type="InterPro" id="IPR001701">
    <property type="entry name" value="Glyco_hydro_9"/>
</dbReference>
<evidence type="ECO:0000259" key="4">
    <source>
        <dbReference type="Pfam" id="PF00759"/>
    </source>
</evidence>
<feature type="domain" description="Glycoside hydrolase family 9" evidence="4">
    <location>
        <begin position="321"/>
        <end position="541"/>
    </location>
</feature>
<dbReference type="Pfam" id="PF00759">
    <property type="entry name" value="Glyco_hydro_9"/>
    <property type="match status" value="1"/>
</dbReference>
<dbReference type="InterPro" id="IPR004197">
    <property type="entry name" value="Cellulase_Ig-like"/>
</dbReference>
<keyword evidence="3" id="KW-0624">Polysaccharide degradation</keyword>
<dbReference type="EMBL" id="BAAAOH010000001">
    <property type="protein sequence ID" value="GAA1974507.1"/>
    <property type="molecule type" value="Genomic_DNA"/>
</dbReference>
<dbReference type="SUPFAM" id="SSF81296">
    <property type="entry name" value="E set domains"/>
    <property type="match status" value="1"/>
</dbReference>
<reference evidence="5 6" key="1">
    <citation type="journal article" date="2019" name="Int. J. Syst. Evol. Microbiol.">
        <title>The Global Catalogue of Microorganisms (GCM) 10K type strain sequencing project: providing services to taxonomists for standard genome sequencing and annotation.</title>
        <authorList>
            <consortium name="The Broad Institute Genomics Platform"/>
            <consortium name="The Broad Institute Genome Sequencing Center for Infectious Disease"/>
            <person name="Wu L."/>
            <person name="Ma J."/>
        </authorList>
    </citation>
    <scope>NUCLEOTIDE SEQUENCE [LARGE SCALE GENOMIC DNA]</scope>
    <source>
        <strain evidence="5 6">JCM 14902</strain>
    </source>
</reference>
<evidence type="ECO:0000256" key="2">
    <source>
        <dbReference type="ARBA" id="ARBA00023277"/>
    </source>
</evidence>
<keyword evidence="5" id="KW-0378">Hydrolase</keyword>
<gene>
    <name evidence="5" type="ORF">GCM10009777_03810</name>
</gene>
<dbReference type="InterPro" id="IPR014756">
    <property type="entry name" value="Ig_E-set"/>
</dbReference>
<name>A0ABN2RT68_9MICO</name>
<evidence type="ECO:0000256" key="3">
    <source>
        <dbReference type="ARBA" id="ARBA00023326"/>
    </source>
</evidence>
<dbReference type="GO" id="GO:0016787">
    <property type="term" value="F:hydrolase activity"/>
    <property type="evidence" value="ECO:0007669"/>
    <property type="project" value="UniProtKB-KW"/>
</dbReference>
<dbReference type="InterPro" id="IPR008928">
    <property type="entry name" value="6-hairpin_glycosidase_sf"/>
</dbReference>
<keyword evidence="2" id="KW-0119">Carbohydrate metabolism</keyword>